<proteinExistence type="predicted"/>
<evidence type="ECO:0000313" key="2">
    <source>
        <dbReference type="Proteomes" id="UP001139000"/>
    </source>
</evidence>
<dbReference type="EMBL" id="JAJTTC010000002">
    <property type="protein sequence ID" value="MCF0062624.1"/>
    <property type="molecule type" value="Genomic_DNA"/>
</dbReference>
<organism evidence="1 2">
    <name type="scientific">Dyadobacter chenwenxiniae</name>
    <dbReference type="NCBI Taxonomy" id="2906456"/>
    <lineage>
        <taxon>Bacteria</taxon>
        <taxon>Pseudomonadati</taxon>
        <taxon>Bacteroidota</taxon>
        <taxon>Cytophagia</taxon>
        <taxon>Cytophagales</taxon>
        <taxon>Spirosomataceae</taxon>
        <taxon>Dyadobacter</taxon>
    </lineage>
</organism>
<reference evidence="1" key="1">
    <citation type="submission" date="2021-12" db="EMBL/GenBank/DDBJ databases">
        <title>Novel species in genus Dyadobacter.</title>
        <authorList>
            <person name="Ma C."/>
        </authorList>
    </citation>
    <scope>NUCLEOTIDE SEQUENCE</scope>
    <source>
        <strain evidence="1">LJ419</strain>
    </source>
</reference>
<evidence type="ECO:0000313" key="1">
    <source>
        <dbReference type="EMBL" id="MCF0062624.1"/>
    </source>
</evidence>
<keyword evidence="2" id="KW-1185">Reference proteome</keyword>
<dbReference type="Proteomes" id="UP001139000">
    <property type="component" value="Unassembled WGS sequence"/>
</dbReference>
<gene>
    <name evidence="1" type="ORF">LXM26_14045</name>
</gene>
<dbReference type="RefSeq" id="WP_234655720.1">
    <property type="nucleotide sequence ID" value="NZ_CP094997.1"/>
</dbReference>
<sequence length="166" mass="19327">MSNSKIIRSDWHADDRLIITQISGDIVKEDVTRWEQTLDAALDQIPESGVFKIFVNLHGFTAADIDTHKYFRDIIPRTLAHYGWKVGYVAMFPQEAEKMIITRKRDIQCIAAAHCHQDATKIQKYELLYSSDNERFFTDVEEADAWVRGWQHHSSSFTDREDTSYV</sequence>
<protein>
    <submittedName>
        <fullName evidence="1">Uncharacterized protein</fullName>
    </submittedName>
</protein>
<name>A0A9X1PME0_9BACT</name>
<comment type="caution">
    <text evidence="1">The sequence shown here is derived from an EMBL/GenBank/DDBJ whole genome shotgun (WGS) entry which is preliminary data.</text>
</comment>
<accession>A0A9X1PME0</accession>
<dbReference type="AlphaFoldDB" id="A0A9X1PME0"/>